<accession>A0AAD7T1J9</accession>
<sequence length="117" mass="12374">MTLIQLRDAILSNRSVQSPSSQCENESINHTGKTDDSSPQKKRRSTPLPWANHGVTAGALLGPRGVERQRISPLREDGRQGGGGASGLCGSQGRSLFQADLAVNRGKAHAVPTHLAP</sequence>
<organism evidence="2 3">
    <name type="scientific">Aldrovandia affinis</name>
    <dbReference type="NCBI Taxonomy" id="143900"/>
    <lineage>
        <taxon>Eukaryota</taxon>
        <taxon>Metazoa</taxon>
        <taxon>Chordata</taxon>
        <taxon>Craniata</taxon>
        <taxon>Vertebrata</taxon>
        <taxon>Euteleostomi</taxon>
        <taxon>Actinopterygii</taxon>
        <taxon>Neopterygii</taxon>
        <taxon>Teleostei</taxon>
        <taxon>Notacanthiformes</taxon>
        <taxon>Halosauridae</taxon>
        <taxon>Aldrovandia</taxon>
    </lineage>
</organism>
<gene>
    <name evidence="2" type="ORF">AAFF_G00116390</name>
</gene>
<proteinExistence type="predicted"/>
<name>A0AAD7T1J9_9TELE</name>
<protein>
    <submittedName>
        <fullName evidence="2">Uncharacterized protein</fullName>
    </submittedName>
</protein>
<dbReference type="EMBL" id="JAINUG010000018">
    <property type="protein sequence ID" value="KAJ8412688.1"/>
    <property type="molecule type" value="Genomic_DNA"/>
</dbReference>
<evidence type="ECO:0000313" key="2">
    <source>
        <dbReference type="EMBL" id="KAJ8412688.1"/>
    </source>
</evidence>
<dbReference type="AlphaFoldDB" id="A0AAD7T1J9"/>
<feature type="region of interest" description="Disordered" evidence="1">
    <location>
        <begin position="14"/>
        <end position="91"/>
    </location>
</feature>
<reference evidence="2" key="1">
    <citation type="journal article" date="2023" name="Science">
        <title>Genome structures resolve the early diversification of teleost fishes.</title>
        <authorList>
            <person name="Parey E."/>
            <person name="Louis A."/>
            <person name="Montfort J."/>
            <person name="Bouchez O."/>
            <person name="Roques C."/>
            <person name="Iampietro C."/>
            <person name="Lluch J."/>
            <person name="Castinel A."/>
            <person name="Donnadieu C."/>
            <person name="Desvignes T."/>
            <person name="Floi Bucao C."/>
            <person name="Jouanno E."/>
            <person name="Wen M."/>
            <person name="Mejri S."/>
            <person name="Dirks R."/>
            <person name="Jansen H."/>
            <person name="Henkel C."/>
            <person name="Chen W.J."/>
            <person name="Zahm M."/>
            <person name="Cabau C."/>
            <person name="Klopp C."/>
            <person name="Thompson A.W."/>
            <person name="Robinson-Rechavi M."/>
            <person name="Braasch I."/>
            <person name="Lecointre G."/>
            <person name="Bobe J."/>
            <person name="Postlethwait J.H."/>
            <person name="Berthelot C."/>
            <person name="Roest Crollius H."/>
            <person name="Guiguen Y."/>
        </authorList>
    </citation>
    <scope>NUCLEOTIDE SEQUENCE</scope>
    <source>
        <strain evidence="2">NC1722</strain>
    </source>
</reference>
<evidence type="ECO:0000256" key="1">
    <source>
        <dbReference type="SAM" id="MobiDB-lite"/>
    </source>
</evidence>
<evidence type="ECO:0000313" key="3">
    <source>
        <dbReference type="Proteomes" id="UP001221898"/>
    </source>
</evidence>
<keyword evidence="3" id="KW-1185">Reference proteome</keyword>
<feature type="compositionally biased region" description="Basic and acidic residues" evidence="1">
    <location>
        <begin position="65"/>
        <end position="79"/>
    </location>
</feature>
<dbReference type="Proteomes" id="UP001221898">
    <property type="component" value="Unassembled WGS sequence"/>
</dbReference>
<feature type="compositionally biased region" description="Polar residues" evidence="1">
    <location>
        <begin position="14"/>
        <end position="31"/>
    </location>
</feature>
<comment type="caution">
    <text evidence="2">The sequence shown here is derived from an EMBL/GenBank/DDBJ whole genome shotgun (WGS) entry which is preliminary data.</text>
</comment>